<name>A0ABS0WQC5_9FLAO</name>
<accession>A0ABS0WQC5</accession>
<dbReference type="Proteomes" id="UP000623301">
    <property type="component" value="Unassembled WGS sequence"/>
</dbReference>
<dbReference type="EMBL" id="JAEHFJ010000003">
    <property type="protein sequence ID" value="MBJ2174180.1"/>
    <property type="molecule type" value="Genomic_DNA"/>
</dbReference>
<organism evidence="1 2">
    <name type="scientific">Aureibaculum flavum</name>
    <dbReference type="NCBI Taxonomy" id="2795986"/>
    <lineage>
        <taxon>Bacteria</taxon>
        <taxon>Pseudomonadati</taxon>
        <taxon>Bacteroidota</taxon>
        <taxon>Flavobacteriia</taxon>
        <taxon>Flavobacteriales</taxon>
        <taxon>Flavobacteriaceae</taxon>
        <taxon>Aureibaculum</taxon>
    </lineage>
</organism>
<gene>
    <name evidence="1" type="ORF">JBL43_08020</name>
</gene>
<keyword evidence="2" id="KW-1185">Reference proteome</keyword>
<comment type="caution">
    <text evidence="1">The sequence shown here is derived from an EMBL/GenBank/DDBJ whole genome shotgun (WGS) entry which is preliminary data.</text>
</comment>
<sequence>MILEKKFQTLLGTEEQIAEVKSIIEQFDTIKAVVVEHNIVRVPNNELKFIVLNHYELELTAPKEDLNKYFEMLKSNPTVLFVESKKNTHVG</sequence>
<evidence type="ECO:0000313" key="1">
    <source>
        <dbReference type="EMBL" id="MBJ2174180.1"/>
    </source>
</evidence>
<dbReference type="RefSeq" id="WP_198840929.1">
    <property type="nucleotide sequence ID" value="NZ_JAEHFJ010000003.1"/>
</dbReference>
<reference evidence="1 2" key="1">
    <citation type="submission" date="2020-12" db="EMBL/GenBank/DDBJ databases">
        <title>Aureibaculum luteum sp. nov. and Aureibaculum flavum sp. nov., novel members of the family Flavobacteriaceae isolated from Antarctic intertidal sediments.</title>
        <authorList>
            <person name="He X."/>
            <person name="Zhang X."/>
        </authorList>
    </citation>
    <scope>NUCLEOTIDE SEQUENCE [LARGE SCALE GENOMIC DNA]</scope>
    <source>
        <strain evidence="1 2">A20</strain>
    </source>
</reference>
<protein>
    <submittedName>
        <fullName evidence="1">Uncharacterized protein</fullName>
    </submittedName>
</protein>
<evidence type="ECO:0000313" key="2">
    <source>
        <dbReference type="Proteomes" id="UP000623301"/>
    </source>
</evidence>
<proteinExistence type="predicted"/>